<evidence type="ECO:0000313" key="4">
    <source>
        <dbReference type="Proteomes" id="UP000192940"/>
    </source>
</evidence>
<evidence type="ECO:0000259" key="2">
    <source>
        <dbReference type="Pfam" id="PF00975"/>
    </source>
</evidence>
<organism evidence="3 4">
    <name type="scientific">Paenibacillus uliginis N3/975</name>
    <dbReference type="NCBI Taxonomy" id="1313296"/>
    <lineage>
        <taxon>Bacteria</taxon>
        <taxon>Bacillati</taxon>
        <taxon>Bacillota</taxon>
        <taxon>Bacilli</taxon>
        <taxon>Bacillales</taxon>
        <taxon>Paenibacillaceae</taxon>
        <taxon>Paenibacillus</taxon>
    </lineage>
</organism>
<dbReference type="AlphaFoldDB" id="A0A1X7GYW0"/>
<dbReference type="PANTHER" id="PTHR11487:SF0">
    <property type="entry name" value="S-ACYL FATTY ACID SYNTHASE THIOESTERASE, MEDIUM CHAIN"/>
    <property type="match status" value="1"/>
</dbReference>
<feature type="domain" description="Thioesterase" evidence="2">
    <location>
        <begin position="2"/>
        <end position="214"/>
    </location>
</feature>
<dbReference type="InterPro" id="IPR001031">
    <property type="entry name" value="Thioesterase"/>
</dbReference>
<dbReference type="SUPFAM" id="SSF53474">
    <property type="entry name" value="alpha/beta-Hydrolases"/>
    <property type="match status" value="1"/>
</dbReference>
<sequence length="233" mass="27242">MKLFCIPYAGGSSSFYFFWKKTLNEDIELIPLELAGKGRRISEDMYKSFHEMVDDVYSLMLPHIKDGSPFAVFGHSMGGSIVYEIAERLEVFNVKHLFISGCRAPHLKREERKFETDEEMIRTLVQLGGTPIEFLRNKDFVQTFFPIIRGDLKNLYAHSFEKKKITTPTTIMHGTKEDCIIDDVLMWNEYFYSKPNIEFFDGGHFFIEKFEKEVTYIINKALIETTNQNKEVK</sequence>
<evidence type="ECO:0000256" key="1">
    <source>
        <dbReference type="ARBA" id="ARBA00007169"/>
    </source>
</evidence>
<dbReference type="InterPro" id="IPR012223">
    <property type="entry name" value="TEII"/>
</dbReference>
<keyword evidence="4" id="KW-1185">Reference proteome</keyword>
<dbReference type="Proteomes" id="UP000192940">
    <property type="component" value="Chromosome I"/>
</dbReference>
<evidence type="ECO:0000313" key="3">
    <source>
        <dbReference type="EMBL" id="SMF76915.1"/>
    </source>
</evidence>
<dbReference type="EMBL" id="LT840184">
    <property type="protein sequence ID" value="SMF76915.1"/>
    <property type="molecule type" value="Genomic_DNA"/>
</dbReference>
<name>A0A1X7GYW0_9BACL</name>
<gene>
    <name evidence="3" type="ORF">SAMN05661091_1371</name>
</gene>
<dbReference type="GO" id="GO:0008610">
    <property type="term" value="P:lipid biosynthetic process"/>
    <property type="evidence" value="ECO:0007669"/>
    <property type="project" value="TreeGrafter"/>
</dbReference>
<accession>A0A1X7GYW0</accession>
<proteinExistence type="inferred from homology"/>
<dbReference type="PANTHER" id="PTHR11487">
    <property type="entry name" value="THIOESTERASE"/>
    <property type="match status" value="1"/>
</dbReference>
<dbReference type="Gene3D" id="3.40.50.1820">
    <property type="entry name" value="alpha/beta hydrolase"/>
    <property type="match status" value="1"/>
</dbReference>
<reference evidence="3 4" key="1">
    <citation type="submission" date="2017-04" db="EMBL/GenBank/DDBJ databases">
        <authorList>
            <person name="Afonso C.L."/>
            <person name="Miller P.J."/>
            <person name="Scott M.A."/>
            <person name="Spackman E."/>
            <person name="Goraichik I."/>
            <person name="Dimitrov K.M."/>
            <person name="Suarez D.L."/>
            <person name="Swayne D.E."/>
        </authorList>
    </citation>
    <scope>NUCLEOTIDE SEQUENCE [LARGE SCALE GENOMIC DNA]</scope>
    <source>
        <strain evidence="3 4">N3/975</strain>
    </source>
</reference>
<dbReference type="Pfam" id="PF00975">
    <property type="entry name" value="Thioesterase"/>
    <property type="match status" value="1"/>
</dbReference>
<dbReference type="InterPro" id="IPR029058">
    <property type="entry name" value="AB_hydrolase_fold"/>
</dbReference>
<protein>
    <submittedName>
        <fullName evidence="3">Surfactin synthase thioesterase subunit</fullName>
    </submittedName>
</protein>
<comment type="similarity">
    <text evidence="1">Belongs to the thioesterase family.</text>
</comment>
<dbReference type="STRING" id="1313296.SAMN05661091_1371"/>